<feature type="domain" description="Rhodanese" evidence="1">
    <location>
        <begin position="97"/>
        <end position="207"/>
    </location>
</feature>
<dbReference type="InterPro" id="IPR036873">
    <property type="entry name" value="Rhodanese-like_dom_sf"/>
</dbReference>
<reference evidence="3" key="1">
    <citation type="submission" date="2016-10" db="EMBL/GenBank/DDBJ databases">
        <authorList>
            <person name="de Groot N.N."/>
        </authorList>
    </citation>
    <scope>NUCLEOTIDE SEQUENCE</scope>
</reference>
<accession>A0A1W1DT69</accession>
<proteinExistence type="predicted"/>
<dbReference type="EMBL" id="FPHX01000145">
    <property type="protein sequence ID" value="SFV84943.1"/>
    <property type="molecule type" value="Genomic_DNA"/>
</dbReference>
<dbReference type="Pfam" id="PF00581">
    <property type="entry name" value="Rhodanese"/>
    <property type="match status" value="1"/>
</dbReference>
<evidence type="ECO:0000313" key="3">
    <source>
        <dbReference type="EMBL" id="SFV84943.1"/>
    </source>
</evidence>
<dbReference type="Gene3D" id="3.40.250.10">
    <property type="entry name" value="Rhodanese-like domain"/>
    <property type="match status" value="1"/>
</dbReference>
<dbReference type="PROSITE" id="PS50206">
    <property type="entry name" value="RHODANESE_3"/>
    <property type="match status" value="1"/>
</dbReference>
<dbReference type="CDD" id="cd00158">
    <property type="entry name" value="RHOD"/>
    <property type="match status" value="1"/>
</dbReference>
<dbReference type="InterPro" id="IPR001763">
    <property type="entry name" value="Rhodanese-like_dom"/>
</dbReference>
<protein>
    <recommendedName>
        <fullName evidence="1">Rhodanese domain-containing protein</fullName>
    </recommendedName>
</protein>
<gene>
    <name evidence="2" type="ORF">MNB_SUP05-6-768</name>
    <name evidence="3" type="ORF">MNB_SUP05-9-284</name>
</gene>
<dbReference type="EMBL" id="FPHV01000007">
    <property type="protein sequence ID" value="SFV80783.1"/>
    <property type="molecule type" value="Genomic_DNA"/>
</dbReference>
<organism evidence="3">
    <name type="scientific">hydrothermal vent metagenome</name>
    <dbReference type="NCBI Taxonomy" id="652676"/>
    <lineage>
        <taxon>unclassified sequences</taxon>
        <taxon>metagenomes</taxon>
        <taxon>ecological metagenomes</taxon>
    </lineage>
</organism>
<name>A0A1W1DT69_9ZZZZ</name>
<evidence type="ECO:0000313" key="2">
    <source>
        <dbReference type="EMBL" id="SFV80783.1"/>
    </source>
</evidence>
<evidence type="ECO:0000259" key="1">
    <source>
        <dbReference type="PROSITE" id="PS50206"/>
    </source>
</evidence>
<sequence>MKKLIVLFASLLALGVNAEGEVTKEVFISPGVVSVDVLHHGEAVKLQRDQDRDNEISSFYVKTTRGKIQKMHPFAPHAVETVGELDVIEYAKQRSAGDDTILIIDTRTPNWPVISGGIPTAINIPYTRFKNKEKALEIMEDQLGVQADDVYDFSYAKTLVMYCNGIWCGQTPAAINALLKYGYPAAKIKYYRGGMNAWKSLGLTTVNL</sequence>
<dbReference type="AlphaFoldDB" id="A0A1W1DT69"/>
<dbReference type="SUPFAM" id="SSF52821">
    <property type="entry name" value="Rhodanese/Cell cycle control phosphatase"/>
    <property type="match status" value="1"/>
</dbReference>
<dbReference type="SMART" id="SM00450">
    <property type="entry name" value="RHOD"/>
    <property type="match status" value="1"/>
</dbReference>